<dbReference type="InterPro" id="IPR029045">
    <property type="entry name" value="ClpP/crotonase-like_dom_sf"/>
</dbReference>
<name>A0A9P7SWD4_9HYPO</name>
<keyword evidence="2" id="KW-0732">Signal</keyword>
<dbReference type="PANTHER" id="PTHR37049">
    <property type="entry name" value="PEPTIDASE S41 FAMILY PROTEIN"/>
    <property type="match status" value="1"/>
</dbReference>
<feature type="chain" id="PRO_5040122660" description="Tail specific protease domain-containing protein" evidence="2">
    <location>
        <begin position="22"/>
        <end position="813"/>
    </location>
</feature>
<proteinExistence type="predicted"/>
<feature type="compositionally biased region" description="Polar residues" evidence="1">
    <location>
        <begin position="397"/>
        <end position="409"/>
    </location>
</feature>
<dbReference type="InterPro" id="IPR005151">
    <property type="entry name" value="Tail-specific_protease"/>
</dbReference>
<comment type="caution">
    <text evidence="5">The sequence shown here is derived from an EMBL/GenBank/DDBJ whole genome shotgun (WGS) entry which is preliminary data.</text>
</comment>
<dbReference type="InterPro" id="IPR052766">
    <property type="entry name" value="S41A_metabolite_peptidase"/>
</dbReference>
<evidence type="ECO:0000259" key="4">
    <source>
        <dbReference type="Pfam" id="PF23658"/>
    </source>
</evidence>
<organism evidence="5 6">
    <name type="scientific">Claviceps pusilla</name>
    <dbReference type="NCBI Taxonomy" id="123648"/>
    <lineage>
        <taxon>Eukaryota</taxon>
        <taxon>Fungi</taxon>
        <taxon>Dikarya</taxon>
        <taxon>Ascomycota</taxon>
        <taxon>Pezizomycotina</taxon>
        <taxon>Sordariomycetes</taxon>
        <taxon>Hypocreomycetidae</taxon>
        <taxon>Hypocreales</taxon>
        <taxon>Clavicipitaceae</taxon>
        <taxon>Claviceps</taxon>
    </lineage>
</organism>
<evidence type="ECO:0000313" key="6">
    <source>
        <dbReference type="Proteomes" id="UP000748025"/>
    </source>
</evidence>
<dbReference type="Proteomes" id="UP000748025">
    <property type="component" value="Unassembled WGS sequence"/>
</dbReference>
<dbReference type="Gene3D" id="3.90.226.10">
    <property type="entry name" value="2-enoyl-CoA Hydratase, Chain A, domain 1"/>
    <property type="match status" value="1"/>
</dbReference>
<evidence type="ECO:0000259" key="3">
    <source>
        <dbReference type="Pfam" id="PF03572"/>
    </source>
</evidence>
<feature type="domain" description="Tail specific protease" evidence="3">
    <location>
        <begin position="429"/>
        <end position="491"/>
    </location>
</feature>
<feature type="region of interest" description="Disordered" evidence="1">
    <location>
        <begin position="385"/>
        <end position="409"/>
    </location>
</feature>
<dbReference type="GO" id="GO:0008236">
    <property type="term" value="F:serine-type peptidase activity"/>
    <property type="evidence" value="ECO:0007669"/>
    <property type="project" value="InterPro"/>
</dbReference>
<dbReference type="GO" id="GO:0006508">
    <property type="term" value="P:proteolysis"/>
    <property type="evidence" value="ECO:0007669"/>
    <property type="project" value="InterPro"/>
</dbReference>
<dbReference type="AlphaFoldDB" id="A0A9P7SWD4"/>
<accession>A0A9P7SWD4</accession>
<sequence length="813" mass="87162">MKTSSITAAALLVSAAELVFAAPSTSCKPDECLNALKTLQVAGPGKGAKAFCDKFLLNHKYQNHLPKNILNSCRDASGYTKLRISSACACLTPEPRSGSDAAAAATAGPKSSDPKHVGGSKGGHPCAQISDAWSKQKKTTDTPVVPAALAYDCLKSVPLGKQQAIELVDAIAPYLNWQSDAADKKNPPKDYAYPGFDMFANLAAVRNNLQAGKYSGEYDFQVDLYKQVWAPGQDGHFVFYPDLLAKAFKWKRQSPPLVSISEDGQSLPVIKLQSDVIANAKTAPVVTKINDIDAAKYLEDTVNSASYLQDADAAYNTMFWSKATAASLNSGGFVAGGRHAMFYHGPTTTLTFSNGTTVQLENQATVIGDMSGVVDGPSMYKKFCTPGAASDSPEPASGNSTLTGYPQPEVSTQDGTVTGYYLAGQGLSDVAVLTLKSFKPDSPAEFQAVITDFLSGAKDAGKKKLVVDLQNNGGGLILLGYDFFRQLFPKTVQDGNSRWKLTKTMSMAAGVISETVKHLNSGQDDDNDLITLAEIWLNYRHDMNTSNQNFLTLQDKFSPHVYKNTQYTNLMRYNLSDTLLTSDPVHGLGIDITGYGSLTERPQYFAPEDIILLYDGACSSTCTVVSEFLRLLGGVKSIAMGGRPKPGPIQGVGGVKGGQSLDYASLHSYLASVSELTTDSAIKAEMDRYSTLPIERSTVASLNVRDVILQKNMNDGVPAQFVYEAADCRLYWTAPMISDVTEVWKAAANAAFNGAKCANGGIAGSKPGRRSESAPVSRRGPAPARLADKVDKTPVTNTHSLKWKAKHIQEAIR</sequence>
<evidence type="ECO:0000256" key="1">
    <source>
        <dbReference type="SAM" id="MobiDB-lite"/>
    </source>
</evidence>
<dbReference type="SUPFAM" id="SSF52096">
    <property type="entry name" value="ClpP/crotonase"/>
    <property type="match status" value="1"/>
</dbReference>
<dbReference type="OrthoDB" id="27214at2759"/>
<feature type="region of interest" description="Disordered" evidence="1">
    <location>
        <begin position="100"/>
        <end position="124"/>
    </location>
</feature>
<evidence type="ECO:0000313" key="5">
    <source>
        <dbReference type="EMBL" id="KAG5999430.1"/>
    </source>
</evidence>
<protein>
    <recommendedName>
        <fullName evidence="7">Tail specific protease domain-containing protein</fullName>
    </recommendedName>
</protein>
<feature type="region of interest" description="Disordered" evidence="1">
    <location>
        <begin position="762"/>
        <end position="800"/>
    </location>
</feature>
<dbReference type="Pfam" id="PF23658">
    <property type="entry name" value="PDZ_CPAF_rel"/>
    <property type="match status" value="1"/>
</dbReference>
<evidence type="ECO:0000256" key="2">
    <source>
        <dbReference type="SAM" id="SignalP"/>
    </source>
</evidence>
<dbReference type="PANTHER" id="PTHR37049:SF4">
    <property type="entry name" value="RHODANESE DOMAIN-CONTAINING PROTEIN"/>
    <property type="match status" value="1"/>
</dbReference>
<feature type="signal peptide" evidence="2">
    <location>
        <begin position="1"/>
        <end position="21"/>
    </location>
</feature>
<dbReference type="Pfam" id="PF03572">
    <property type="entry name" value="Peptidase_S41"/>
    <property type="match status" value="1"/>
</dbReference>
<dbReference type="EMBL" id="SRPW01001713">
    <property type="protein sequence ID" value="KAG5999430.1"/>
    <property type="molecule type" value="Genomic_DNA"/>
</dbReference>
<gene>
    <name evidence="5" type="ORF">E4U43_002083</name>
</gene>
<reference evidence="5" key="1">
    <citation type="journal article" date="2020" name="bioRxiv">
        <title>Whole genome comparisons of ergot fungi reveals the divergence and evolution of species within the genus Claviceps are the result of varying mechanisms driving genome evolution and host range expansion.</title>
        <authorList>
            <person name="Wyka S.A."/>
            <person name="Mondo S.J."/>
            <person name="Liu M."/>
            <person name="Dettman J."/>
            <person name="Nalam V."/>
            <person name="Broders K.D."/>
        </authorList>
    </citation>
    <scope>NUCLEOTIDE SEQUENCE</scope>
    <source>
        <strain evidence="5">CCC 602</strain>
    </source>
</reference>
<keyword evidence="6" id="KW-1185">Reference proteome</keyword>
<dbReference type="InterPro" id="IPR056186">
    <property type="entry name" value="PDZ_CPAF-rel"/>
</dbReference>
<feature type="domain" description="CPAF-like PDZ" evidence="4">
    <location>
        <begin position="250"/>
        <end position="370"/>
    </location>
</feature>
<evidence type="ECO:0008006" key="7">
    <source>
        <dbReference type="Google" id="ProtNLM"/>
    </source>
</evidence>